<reference evidence="3" key="2">
    <citation type="submission" date="2015-01" db="EMBL/GenBank/DDBJ databases">
        <title>Evolutionary Origins and Diversification of the Mycorrhizal Mutualists.</title>
        <authorList>
            <consortium name="DOE Joint Genome Institute"/>
            <consortium name="Mycorrhizal Genomics Consortium"/>
            <person name="Kohler A."/>
            <person name="Kuo A."/>
            <person name="Nagy L.G."/>
            <person name="Floudas D."/>
            <person name="Copeland A."/>
            <person name="Barry K.W."/>
            <person name="Cichocki N."/>
            <person name="Veneault-Fourrey C."/>
            <person name="LaButti K."/>
            <person name="Lindquist E.A."/>
            <person name="Lipzen A."/>
            <person name="Lundell T."/>
            <person name="Morin E."/>
            <person name="Murat C."/>
            <person name="Riley R."/>
            <person name="Ohm R."/>
            <person name="Sun H."/>
            <person name="Tunlid A."/>
            <person name="Henrissat B."/>
            <person name="Grigoriev I.V."/>
            <person name="Hibbett D.S."/>
            <person name="Martin F."/>
        </authorList>
    </citation>
    <scope>NUCLEOTIDE SEQUENCE [LARGE SCALE GENOMIC DNA]</scope>
    <source>
        <strain evidence="3">MUT 4182</strain>
    </source>
</reference>
<organism evidence="2 3">
    <name type="scientific">Tulasnella calospora MUT 4182</name>
    <dbReference type="NCBI Taxonomy" id="1051891"/>
    <lineage>
        <taxon>Eukaryota</taxon>
        <taxon>Fungi</taxon>
        <taxon>Dikarya</taxon>
        <taxon>Basidiomycota</taxon>
        <taxon>Agaricomycotina</taxon>
        <taxon>Agaricomycetes</taxon>
        <taxon>Cantharellales</taxon>
        <taxon>Tulasnellaceae</taxon>
        <taxon>Tulasnella</taxon>
    </lineage>
</organism>
<name>A0A0C3QBG4_9AGAM</name>
<feature type="region of interest" description="Disordered" evidence="1">
    <location>
        <begin position="173"/>
        <end position="210"/>
    </location>
</feature>
<dbReference type="Proteomes" id="UP000054248">
    <property type="component" value="Unassembled WGS sequence"/>
</dbReference>
<feature type="compositionally biased region" description="Low complexity" evidence="1">
    <location>
        <begin position="257"/>
        <end position="266"/>
    </location>
</feature>
<feature type="region of interest" description="Disordered" evidence="1">
    <location>
        <begin position="1"/>
        <end position="160"/>
    </location>
</feature>
<feature type="compositionally biased region" description="Acidic residues" evidence="1">
    <location>
        <begin position="398"/>
        <end position="418"/>
    </location>
</feature>
<evidence type="ECO:0000313" key="2">
    <source>
        <dbReference type="EMBL" id="KIO22446.1"/>
    </source>
</evidence>
<reference evidence="2 3" key="1">
    <citation type="submission" date="2014-04" db="EMBL/GenBank/DDBJ databases">
        <authorList>
            <consortium name="DOE Joint Genome Institute"/>
            <person name="Kuo A."/>
            <person name="Girlanda M."/>
            <person name="Perotto S."/>
            <person name="Kohler A."/>
            <person name="Nagy L.G."/>
            <person name="Floudas D."/>
            <person name="Copeland A."/>
            <person name="Barry K.W."/>
            <person name="Cichocki N."/>
            <person name="Veneault-Fourrey C."/>
            <person name="LaButti K."/>
            <person name="Lindquist E.A."/>
            <person name="Lipzen A."/>
            <person name="Lundell T."/>
            <person name="Morin E."/>
            <person name="Murat C."/>
            <person name="Sun H."/>
            <person name="Tunlid A."/>
            <person name="Henrissat B."/>
            <person name="Grigoriev I.V."/>
            <person name="Hibbett D.S."/>
            <person name="Martin F."/>
            <person name="Nordberg H.P."/>
            <person name="Cantor M.N."/>
            <person name="Hua S.X."/>
        </authorList>
    </citation>
    <scope>NUCLEOTIDE SEQUENCE [LARGE SCALE GENOMIC DNA]</scope>
    <source>
        <strain evidence="2 3">MUT 4182</strain>
    </source>
</reference>
<feature type="region of interest" description="Disordered" evidence="1">
    <location>
        <begin position="393"/>
        <end position="739"/>
    </location>
</feature>
<feature type="compositionally biased region" description="Gly residues" evidence="1">
    <location>
        <begin position="684"/>
        <end position="698"/>
    </location>
</feature>
<dbReference type="STRING" id="1051891.A0A0C3QBG4"/>
<dbReference type="OrthoDB" id="2591449at2759"/>
<sequence>MAAPAPARRLSQRRGSMVAPDPFGIHDIPTPASGSSRITIVRVPTVKDTSAPAPTPPSPGATYHSRDRESGSSLARRSSWGSNRSGSSDFGSGSAGAGGGRGRMSFAFASFTPIHPPSGPAVLDRGGAVTPTSSGPPSPSSFRSQRRSFSNPAQAQPVPRAQPLTPQQLYEVAQQATNPSQAGSSSPKYGYGGAPIPASQASTQGEGPAPFVPLPNEVYLPFINRPQEIQQLLSTPQTSRLFALLASTFPQEPTGASISRPSSSMSVRTAGGTPIHSSSHPQYTLDELPKDPREWSFSHLSFWLRHVTRPEAPDREWIHAIRVCVNSRSEVLWQRFAGALGVPPGFEEEEEESALVDEDEFLEGDERPVGIGRTTKGPAVAALKERIVDVASEKAESEAADEGEYFGGEELDFEEEYDPSSLPGSEAMIEPITASSLPPPPGPANLVSPPGEGLGLTPNEGHSLEGVTEEEEPEEESLPASSPAPTSEDPILHTLPSSSSSSSVSKTFLGPGGQYAPKTHSPLAGEPTLNVIGPSPKLGDEGEQQDPEIDFPAQPDPNAEPIQGIRIMNAPMTLFPSLTSDEAVPSSPLTYTPPHTSQPVSPPRGGGSGVVAETGVLRPRTGSNSSFRAQLLSGGRLGGREPAHQRTQSFGAYGMHTRKGSSSAPHSPLSPFVAGGPLFPGSFAGLGSGSPGGTGGTTGPAMLLRNPRAPPGGRPAGISLGAGMHYTPRSGRASGGVIGESAVSLTSESGGMK</sequence>
<feature type="compositionally biased region" description="Acidic residues" evidence="1">
    <location>
        <begin position="467"/>
        <end position="477"/>
    </location>
</feature>
<accession>A0A0C3QBG4</accession>
<dbReference type="HOGENOM" id="CLU_014635_0_0_1"/>
<evidence type="ECO:0000256" key="1">
    <source>
        <dbReference type="SAM" id="MobiDB-lite"/>
    </source>
</evidence>
<feature type="compositionally biased region" description="Low complexity" evidence="1">
    <location>
        <begin position="140"/>
        <end position="160"/>
    </location>
</feature>
<dbReference type="EMBL" id="KN823109">
    <property type="protein sequence ID" value="KIO22446.1"/>
    <property type="molecule type" value="Genomic_DNA"/>
</dbReference>
<feature type="compositionally biased region" description="Low complexity" evidence="1">
    <location>
        <begin position="76"/>
        <end position="92"/>
    </location>
</feature>
<feature type="compositionally biased region" description="Polar residues" evidence="1">
    <location>
        <begin position="173"/>
        <end position="187"/>
    </location>
</feature>
<keyword evidence="3" id="KW-1185">Reference proteome</keyword>
<proteinExistence type="predicted"/>
<feature type="compositionally biased region" description="Low complexity" evidence="1">
    <location>
        <begin position="478"/>
        <end position="488"/>
    </location>
</feature>
<dbReference type="AlphaFoldDB" id="A0A0C3QBG4"/>
<evidence type="ECO:0000313" key="3">
    <source>
        <dbReference type="Proteomes" id="UP000054248"/>
    </source>
</evidence>
<protein>
    <submittedName>
        <fullName evidence="2">Uncharacterized protein</fullName>
    </submittedName>
</protein>
<feature type="compositionally biased region" description="Gly residues" evidence="1">
    <location>
        <begin position="93"/>
        <end position="102"/>
    </location>
</feature>
<gene>
    <name evidence="2" type="ORF">M407DRAFT_245166</name>
</gene>
<feature type="region of interest" description="Disordered" evidence="1">
    <location>
        <begin position="253"/>
        <end position="285"/>
    </location>
</feature>